<accession>A0A6I3KKZ7</accession>
<dbReference type="Gene3D" id="3.40.50.1820">
    <property type="entry name" value="alpha/beta hydrolase"/>
    <property type="match status" value="1"/>
</dbReference>
<dbReference type="PANTHER" id="PTHR44196">
    <property type="entry name" value="DEHYDROGENASE/REDUCTASE SDR FAMILY MEMBER 7B"/>
    <property type="match status" value="1"/>
</dbReference>
<dbReference type="Gene3D" id="3.40.50.720">
    <property type="entry name" value="NAD(P)-binding Rossmann-like Domain"/>
    <property type="match status" value="1"/>
</dbReference>
<feature type="domain" description="Ketoreductase" evidence="3">
    <location>
        <begin position="420"/>
        <end position="604"/>
    </location>
</feature>
<dbReference type="InterPro" id="IPR029058">
    <property type="entry name" value="AB_hydrolase_fold"/>
</dbReference>
<dbReference type="InterPro" id="IPR057326">
    <property type="entry name" value="KR_dom"/>
</dbReference>
<dbReference type="InterPro" id="IPR000073">
    <property type="entry name" value="AB_hydrolase_1"/>
</dbReference>
<evidence type="ECO:0000259" key="3">
    <source>
        <dbReference type="SMART" id="SM00822"/>
    </source>
</evidence>
<organism evidence="4 5">
    <name type="scientific">Nocardia aurantiaca</name>
    <dbReference type="NCBI Taxonomy" id="2675850"/>
    <lineage>
        <taxon>Bacteria</taxon>
        <taxon>Bacillati</taxon>
        <taxon>Actinomycetota</taxon>
        <taxon>Actinomycetes</taxon>
        <taxon>Mycobacteriales</taxon>
        <taxon>Nocardiaceae</taxon>
        <taxon>Nocardia</taxon>
    </lineage>
</organism>
<comment type="caution">
    <text evidence="4">The sequence shown here is derived from an EMBL/GenBank/DDBJ whole genome shotgun (WGS) entry which is preliminary data.</text>
</comment>
<dbReference type="InterPro" id="IPR036291">
    <property type="entry name" value="NAD(P)-bd_dom_sf"/>
</dbReference>
<evidence type="ECO:0000256" key="1">
    <source>
        <dbReference type="ARBA" id="ARBA00006484"/>
    </source>
</evidence>
<evidence type="ECO:0000313" key="5">
    <source>
        <dbReference type="Proteomes" id="UP000432464"/>
    </source>
</evidence>
<dbReference type="Pfam" id="PF00106">
    <property type="entry name" value="adh_short"/>
    <property type="match status" value="1"/>
</dbReference>
<dbReference type="SUPFAM" id="SSF51735">
    <property type="entry name" value="NAD(P)-binding Rossmann-fold domains"/>
    <property type="match status" value="1"/>
</dbReference>
<dbReference type="AlphaFoldDB" id="A0A6I3KKZ7"/>
<dbReference type="GO" id="GO:0016020">
    <property type="term" value="C:membrane"/>
    <property type="evidence" value="ECO:0007669"/>
    <property type="project" value="TreeGrafter"/>
</dbReference>
<dbReference type="GO" id="GO:0016491">
    <property type="term" value="F:oxidoreductase activity"/>
    <property type="evidence" value="ECO:0007669"/>
    <property type="project" value="UniProtKB-KW"/>
</dbReference>
<evidence type="ECO:0000256" key="2">
    <source>
        <dbReference type="ARBA" id="ARBA00023002"/>
    </source>
</evidence>
<dbReference type="PRINTS" id="PR00080">
    <property type="entry name" value="SDRFAMILY"/>
</dbReference>
<dbReference type="Proteomes" id="UP000432464">
    <property type="component" value="Unassembled WGS sequence"/>
</dbReference>
<dbReference type="EMBL" id="WMBB01000001">
    <property type="protein sequence ID" value="MTE11243.1"/>
    <property type="molecule type" value="Genomic_DNA"/>
</dbReference>
<evidence type="ECO:0000313" key="4">
    <source>
        <dbReference type="EMBL" id="MTE11243.1"/>
    </source>
</evidence>
<keyword evidence="5" id="KW-1185">Reference proteome</keyword>
<protein>
    <submittedName>
        <fullName evidence="4">SDR family NAD(P)-dependent oxidoreductase</fullName>
    </submittedName>
</protein>
<keyword evidence="2" id="KW-0560">Oxidoreductase</keyword>
<dbReference type="SMART" id="SM00822">
    <property type="entry name" value="PKS_KR"/>
    <property type="match status" value="1"/>
</dbReference>
<comment type="similarity">
    <text evidence="1">Belongs to the short-chain dehydrogenases/reductases (SDR) family.</text>
</comment>
<dbReference type="CDD" id="cd05233">
    <property type="entry name" value="SDR_c"/>
    <property type="match status" value="1"/>
</dbReference>
<dbReference type="Pfam" id="PF12697">
    <property type="entry name" value="Abhydrolase_6"/>
    <property type="match status" value="1"/>
</dbReference>
<proteinExistence type="inferred from homology"/>
<dbReference type="SUPFAM" id="SSF53474">
    <property type="entry name" value="alpha/beta-Hydrolases"/>
    <property type="match status" value="1"/>
</dbReference>
<gene>
    <name evidence="4" type="ORF">GLP40_00330</name>
</gene>
<sequence length="674" mass="73537">MFYLRLWIAVAAFPCRFQNLGVAMLSIFDAQKSDLRASKALAAMRNGLEIVRYGKLRGGNEPTPYEVVERRPMYRLRRYSVPESSDTANRPAVLMIPALMLTADLYDLDAEDGAVAMLGAAGVDPWVIDFGSPAHEEGGWQRDIADHVLAVSDAIDTVSRVTGRDVHLLGWSQGGMFAYQAAAYRRGTGVAGIITCGSPVDTDSAGLPWRVSPEVLVRTADFLADRVVSRMRVSDRTLRMWFKLLDPVGNAQRRLAFLRQLHDREALLPDERRRRFLAKDGWVGYPGPAIADLLRQFVADNSLLSGSFVLRDRLVTLSALTCPILAIAGKYDTIGTPTAVRAIGRSARQARVYEIEAVASHFGLVAGSGAVNVTWPAAAAWINWIDGDGARPAGIRDVAATSSQSAPDSVERHGGALSGRHVLITGGSSGIGRATALAAAAEGATVLLIARRGPELEQVVGNIRDGGGDSYGYQCDITDSESVELVVKAILDEHGKVDMLVNNAGRSIRRPLHLSTERLHDFERTMAVNYFGALRMTLAFLPQMRERRFGHIVNVSTGAVQAGVPRFSAYLASKAALNKFSEVAAAETLADGITFTTVHMPLVDTPMIAPNDYRAFKVRTPEWAAGQILKALVDRPKRITMTKAALWETWGLVAPRQKDRMMNRRFLDSFDSTH</sequence>
<dbReference type="PRINTS" id="PR00081">
    <property type="entry name" value="GDHRDH"/>
</dbReference>
<dbReference type="InterPro" id="IPR002347">
    <property type="entry name" value="SDR_fam"/>
</dbReference>
<dbReference type="PANTHER" id="PTHR44196:SF1">
    <property type="entry name" value="DEHYDROGENASE_REDUCTASE SDR FAMILY MEMBER 7B"/>
    <property type="match status" value="1"/>
</dbReference>
<reference evidence="4 5" key="1">
    <citation type="submission" date="2019-11" db="EMBL/GenBank/DDBJ databases">
        <title>Nocardia sp. nov. CT2-14 isolated from soil.</title>
        <authorList>
            <person name="Kanchanasin P."/>
            <person name="Tanasupawat S."/>
            <person name="Yuki M."/>
            <person name="Kudo T."/>
        </authorList>
    </citation>
    <scope>NUCLEOTIDE SEQUENCE [LARGE SCALE GENOMIC DNA]</scope>
    <source>
        <strain evidence="4 5">CT2-14</strain>
    </source>
</reference>
<name>A0A6I3KKZ7_9NOCA</name>